<protein>
    <submittedName>
        <fullName evidence="2">Uncharacterized protein</fullName>
    </submittedName>
</protein>
<dbReference type="EMBL" id="JACGWN010000003">
    <property type="protein sequence ID" value="KAL0455528.1"/>
    <property type="molecule type" value="Genomic_DNA"/>
</dbReference>
<sequence>MGDGAPSTETLGASISFLGLRFGGAMHGGASCFSLRTGSPSSISGCANEEPATNGVSTSNEFILDDASINVHCSRPLGFSREAAPPLQLPGDLAMNQGEGDSLDDP</sequence>
<proteinExistence type="predicted"/>
<name>A0AAW2XPL6_9LAMI</name>
<evidence type="ECO:0000313" key="2">
    <source>
        <dbReference type="EMBL" id="KAL0455528.1"/>
    </source>
</evidence>
<feature type="region of interest" description="Disordered" evidence="1">
    <location>
        <begin position="80"/>
        <end position="106"/>
    </location>
</feature>
<accession>A0AAW2XPL6</accession>
<reference evidence="2" key="2">
    <citation type="journal article" date="2024" name="Plant">
        <title>Genomic evolution and insights into agronomic trait innovations of Sesamum species.</title>
        <authorList>
            <person name="Miao H."/>
            <person name="Wang L."/>
            <person name="Qu L."/>
            <person name="Liu H."/>
            <person name="Sun Y."/>
            <person name="Le M."/>
            <person name="Wang Q."/>
            <person name="Wei S."/>
            <person name="Zheng Y."/>
            <person name="Lin W."/>
            <person name="Duan Y."/>
            <person name="Cao H."/>
            <person name="Xiong S."/>
            <person name="Wang X."/>
            <person name="Wei L."/>
            <person name="Li C."/>
            <person name="Ma Q."/>
            <person name="Ju M."/>
            <person name="Zhao R."/>
            <person name="Li G."/>
            <person name="Mu C."/>
            <person name="Tian Q."/>
            <person name="Mei H."/>
            <person name="Zhang T."/>
            <person name="Gao T."/>
            <person name="Zhang H."/>
        </authorList>
    </citation>
    <scope>NUCLEOTIDE SEQUENCE</scope>
    <source>
        <strain evidence="2">KEN1</strain>
    </source>
</reference>
<evidence type="ECO:0000256" key="1">
    <source>
        <dbReference type="SAM" id="MobiDB-lite"/>
    </source>
</evidence>
<gene>
    <name evidence="2" type="ORF">Slati_0892000</name>
</gene>
<dbReference type="AlphaFoldDB" id="A0AAW2XPL6"/>
<comment type="caution">
    <text evidence="2">The sequence shown here is derived from an EMBL/GenBank/DDBJ whole genome shotgun (WGS) entry which is preliminary data.</text>
</comment>
<organism evidence="2">
    <name type="scientific">Sesamum latifolium</name>
    <dbReference type="NCBI Taxonomy" id="2727402"/>
    <lineage>
        <taxon>Eukaryota</taxon>
        <taxon>Viridiplantae</taxon>
        <taxon>Streptophyta</taxon>
        <taxon>Embryophyta</taxon>
        <taxon>Tracheophyta</taxon>
        <taxon>Spermatophyta</taxon>
        <taxon>Magnoliopsida</taxon>
        <taxon>eudicotyledons</taxon>
        <taxon>Gunneridae</taxon>
        <taxon>Pentapetalae</taxon>
        <taxon>asterids</taxon>
        <taxon>lamiids</taxon>
        <taxon>Lamiales</taxon>
        <taxon>Pedaliaceae</taxon>
        <taxon>Sesamum</taxon>
    </lineage>
</organism>
<reference evidence="2" key="1">
    <citation type="submission" date="2020-06" db="EMBL/GenBank/DDBJ databases">
        <authorList>
            <person name="Li T."/>
            <person name="Hu X."/>
            <person name="Zhang T."/>
            <person name="Song X."/>
            <person name="Zhang H."/>
            <person name="Dai N."/>
            <person name="Sheng W."/>
            <person name="Hou X."/>
            <person name="Wei L."/>
        </authorList>
    </citation>
    <scope>NUCLEOTIDE SEQUENCE</scope>
    <source>
        <strain evidence="2">KEN1</strain>
        <tissue evidence="2">Leaf</tissue>
    </source>
</reference>